<dbReference type="Proteomes" id="UP001652627">
    <property type="component" value="Chromosome 1"/>
</dbReference>
<dbReference type="Gene3D" id="3.30.40.10">
    <property type="entry name" value="Zinc/RING finger domain, C3HC4 (zinc finger)"/>
    <property type="match status" value="3"/>
</dbReference>
<dbReference type="InterPro" id="IPR011011">
    <property type="entry name" value="Znf_FYVE_PHD"/>
</dbReference>
<dbReference type="Pfam" id="PF26054">
    <property type="entry name" value="PHD_G2E3"/>
    <property type="match status" value="1"/>
</dbReference>
<keyword evidence="7" id="KW-0862">Zinc</keyword>
<sequence length="389" mass="43787">MKRKAPDSREGACVLCRRADSNPDVYGEKRWKDGVCAHENCLYLASRLPVRHANEMGADEFLPADIRRAVKRASRKLCYVCGERGATVTCRQKGCKRSFHFPCGREDGCVSQFSGQYRSFCREHRPEQSVQAQQDGETSCLICLEPVEEKLSYHTMVCPACLRACFHRGCIQVGGPSCAPSAWQVPAGSSVPLTLVVTLLQQQALRAGLFSFQCPQCKDSEKFLLEMSSMGIRVPLRQPAWEADGAFAELYQRHNRCDASRCLCAGGREQAEEAGPWHLLLCSSCAARGTHRRCSTLRATAATWECDDCVGLGTGEMEKVGRGKVLQDWFLNKRHNVKIEDDLPENNYKMIQLLIARKRMKLDRCKSLEHRMMEQNEGNSKQEDDQQLL</sequence>
<evidence type="ECO:0000256" key="7">
    <source>
        <dbReference type="ARBA" id="ARBA00022833"/>
    </source>
</evidence>
<evidence type="ECO:0000259" key="9">
    <source>
        <dbReference type="PROSITE" id="PS51805"/>
    </source>
</evidence>
<evidence type="ECO:0000256" key="6">
    <source>
        <dbReference type="ARBA" id="ARBA00022786"/>
    </source>
</evidence>
<dbReference type="RefSeq" id="XP_067145827.1">
    <property type="nucleotide sequence ID" value="XM_067289726.1"/>
</dbReference>
<evidence type="ECO:0000256" key="5">
    <source>
        <dbReference type="ARBA" id="ARBA00022771"/>
    </source>
</evidence>
<dbReference type="InterPro" id="IPR034732">
    <property type="entry name" value="EPHD"/>
</dbReference>
<evidence type="ECO:0000256" key="3">
    <source>
        <dbReference type="ARBA" id="ARBA00022679"/>
    </source>
</evidence>
<dbReference type="CDD" id="cd15669">
    <property type="entry name" value="ePHD_PHF7_G2E3_like"/>
    <property type="match status" value="1"/>
</dbReference>
<keyword evidence="5" id="KW-0863">Zinc-finger</keyword>
<evidence type="ECO:0000256" key="2">
    <source>
        <dbReference type="ARBA" id="ARBA00004906"/>
    </source>
</evidence>
<dbReference type="SUPFAM" id="SSF57903">
    <property type="entry name" value="FYVE/PHD zinc finger"/>
    <property type="match status" value="1"/>
</dbReference>
<reference evidence="11" key="2">
    <citation type="submission" date="2025-08" db="UniProtKB">
        <authorList>
            <consortium name="RefSeq"/>
        </authorList>
    </citation>
    <scope>IDENTIFICATION</scope>
    <source>
        <tissue evidence="11">Blood</tissue>
    </source>
</reference>
<comment type="pathway">
    <text evidence="2">Protein modification; protein ubiquitination.</text>
</comment>
<evidence type="ECO:0000256" key="4">
    <source>
        <dbReference type="ARBA" id="ARBA00022723"/>
    </source>
</evidence>
<dbReference type="Pfam" id="PF13771">
    <property type="entry name" value="zf-HC5HC2H"/>
    <property type="match status" value="1"/>
</dbReference>
<evidence type="ECO:0000256" key="1">
    <source>
        <dbReference type="ARBA" id="ARBA00004123"/>
    </source>
</evidence>
<organism evidence="10 11">
    <name type="scientific">Apteryx mantelli</name>
    <name type="common">North Island brown kiwi</name>
    <dbReference type="NCBI Taxonomy" id="2696672"/>
    <lineage>
        <taxon>Eukaryota</taxon>
        <taxon>Metazoa</taxon>
        <taxon>Chordata</taxon>
        <taxon>Craniata</taxon>
        <taxon>Vertebrata</taxon>
        <taxon>Euteleostomi</taxon>
        <taxon>Archelosauria</taxon>
        <taxon>Archosauria</taxon>
        <taxon>Dinosauria</taxon>
        <taxon>Saurischia</taxon>
        <taxon>Theropoda</taxon>
        <taxon>Coelurosauria</taxon>
        <taxon>Aves</taxon>
        <taxon>Palaeognathae</taxon>
        <taxon>Apterygiformes</taxon>
        <taxon>Apterygidae</taxon>
        <taxon>Apteryx</taxon>
    </lineage>
</organism>
<comment type="subcellular location">
    <subcellularLocation>
        <location evidence="1">Nucleus</location>
    </subcellularLocation>
</comment>
<dbReference type="GeneID" id="136991123"/>
<dbReference type="PANTHER" id="PTHR12420:SF47">
    <property type="entry name" value="PHD FINGER PROTEIN 7"/>
    <property type="match status" value="1"/>
</dbReference>
<dbReference type="InterPro" id="IPR051188">
    <property type="entry name" value="PHD-type_Zinc_Finger"/>
</dbReference>
<dbReference type="InterPro" id="IPR059102">
    <property type="entry name" value="PHD_PHF7/G2E3-like"/>
</dbReference>
<dbReference type="InterPro" id="IPR042013">
    <property type="entry name" value="PHF7/G2E3_ePHD"/>
</dbReference>
<reference evidence="10" key="1">
    <citation type="submission" date="2025-05" db="UniProtKB">
        <authorList>
            <consortium name="RefSeq"/>
        </authorList>
    </citation>
    <scope>NUCLEOTIDE SEQUENCE [LARGE SCALE GENOMIC DNA]</scope>
</reference>
<dbReference type="PROSITE" id="PS51805">
    <property type="entry name" value="EPHD"/>
    <property type="match status" value="1"/>
</dbReference>
<protein>
    <submittedName>
        <fullName evidence="11">PHD finger protein 7-like</fullName>
    </submittedName>
</protein>
<keyword evidence="6" id="KW-0833">Ubl conjugation pathway</keyword>
<dbReference type="InterPro" id="IPR001965">
    <property type="entry name" value="Znf_PHD"/>
</dbReference>
<evidence type="ECO:0000313" key="10">
    <source>
        <dbReference type="Proteomes" id="UP001652627"/>
    </source>
</evidence>
<keyword evidence="10" id="KW-1185">Reference proteome</keyword>
<gene>
    <name evidence="11" type="primary">LOC136991123</name>
</gene>
<accession>A0ABM4DZ98</accession>
<dbReference type="InterPro" id="IPR013083">
    <property type="entry name" value="Znf_RING/FYVE/PHD"/>
</dbReference>
<evidence type="ECO:0000256" key="8">
    <source>
        <dbReference type="ARBA" id="ARBA00023242"/>
    </source>
</evidence>
<keyword evidence="8" id="KW-0539">Nucleus</keyword>
<dbReference type="PANTHER" id="PTHR12420">
    <property type="entry name" value="PHD FINGER PROTEIN"/>
    <property type="match status" value="1"/>
</dbReference>
<dbReference type="SMART" id="SM00249">
    <property type="entry name" value="PHD"/>
    <property type="match status" value="3"/>
</dbReference>
<keyword evidence="3" id="KW-0808">Transferase</keyword>
<keyword evidence="4" id="KW-0479">Metal-binding</keyword>
<evidence type="ECO:0000313" key="11">
    <source>
        <dbReference type="RefSeq" id="XP_067145827.1"/>
    </source>
</evidence>
<feature type="domain" description="PHD-type" evidence="9">
    <location>
        <begin position="10"/>
        <end position="125"/>
    </location>
</feature>
<proteinExistence type="predicted"/>
<name>A0ABM4DZ98_9AVES</name>